<dbReference type="OrthoDB" id="1750748at2"/>
<dbReference type="PANTHER" id="PTHR41307">
    <property type="entry name" value="MEMBRANE PROTEIN-RELATED"/>
    <property type="match status" value="1"/>
</dbReference>
<evidence type="ECO:0000313" key="3">
    <source>
        <dbReference type="EMBL" id="KGP91149.1"/>
    </source>
</evidence>
<feature type="transmembrane region" description="Helical" evidence="1">
    <location>
        <begin position="170"/>
        <end position="189"/>
    </location>
</feature>
<keyword evidence="1" id="KW-0472">Membrane</keyword>
<proteinExistence type="predicted"/>
<feature type="transmembrane region" description="Helical" evidence="1">
    <location>
        <begin position="224"/>
        <end position="242"/>
    </location>
</feature>
<comment type="caution">
    <text evidence="3">The sequence shown here is derived from an EMBL/GenBank/DDBJ whole genome shotgun (WGS) entry which is preliminary data.</text>
</comment>
<dbReference type="EMBL" id="AVBG01000008">
    <property type="protein sequence ID" value="KGP91149.1"/>
    <property type="molecule type" value="Genomic_DNA"/>
</dbReference>
<dbReference type="Proteomes" id="UP000030153">
    <property type="component" value="Unassembled WGS sequence"/>
</dbReference>
<accession>A0A0A2UT93</accession>
<reference evidence="3 4" key="1">
    <citation type="submission" date="2013-08" db="EMBL/GenBank/DDBJ databases">
        <title>Genome of Pontibacillus chungwhensis.</title>
        <authorList>
            <person name="Wang Q."/>
            <person name="Wang G."/>
        </authorList>
    </citation>
    <scope>NUCLEOTIDE SEQUENCE [LARGE SCALE GENOMIC DNA]</scope>
    <source>
        <strain evidence="3 4">BH030062</strain>
    </source>
</reference>
<dbReference type="Pfam" id="PF08006">
    <property type="entry name" value="HAAS_TM"/>
    <property type="match status" value="1"/>
</dbReference>
<dbReference type="Gene3D" id="1.10.1900.10">
    <property type="entry name" value="c-terminal domain of poly(a) binding protein"/>
    <property type="match status" value="1"/>
</dbReference>
<dbReference type="PANTHER" id="PTHR41307:SF1">
    <property type="entry name" value="MEMBRANE PROTEIN"/>
    <property type="match status" value="1"/>
</dbReference>
<feature type="transmembrane region" description="Helical" evidence="1">
    <location>
        <begin position="74"/>
        <end position="92"/>
    </location>
</feature>
<gene>
    <name evidence="3" type="ORF">N780_17720</name>
</gene>
<evidence type="ECO:0000259" key="2">
    <source>
        <dbReference type="Pfam" id="PF08006"/>
    </source>
</evidence>
<protein>
    <recommendedName>
        <fullName evidence="2">HAAS transmembrane region domain-containing protein</fullName>
    </recommendedName>
</protein>
<feature type="transmembrane region" description="Helical" evidence="1">
    <location>
        <begin position="195"/>
        <end position="212"/>
    </location>
</feature>
<dbReference type="RefSeq" id="WP_036784194.1">
    <property type="nucleotide sequence ID" value="NZ_AVBG01000008.1"/>
</dbReference>
<dbReference type="InterPro" id="IPR012963">
    <property type="entry name" value="HAAS_TM"/>
</dbReference>
<dbReference type="STRING" id="1385513.N780_17720"/>
<sequence length="248" mass="27764">MQVSKESQEFLKNLRVYLLSSGKNEQEINDIVEELEDHLYEAEKNGKDVDDIIGQSPKDYMNQLADEMPLDLTGVLKFIPIIILGGFSFILLEDAIRGNLEYALLEIIGYPSVFLINLFLIGAAFKYLASTKLSTTKQWLILSIVGMVPTALFIGIYYLDHFIETPAFQLGTFGVASAVVVSISVFIGIAVWSKSWVTIIIPLLLFLPKVLIDMTRIQGDTKLIINSILPFLLVGIYLLIVSKKEQQT</sequence>
<evidence type="ECO:0000256" key="1">
    <source>
        <dbReference type="SAM" id="Phobius"/>
    </source>
</evidence>
<name>A0A0A2UT93_9BACI</name>
<feature type="domain" description="HAAS transmembrane region" evidence="2">
    <location>
        <begin position="89"/>
        <end position="203"/>
    </location>
</feature>
<dbReference type="SUPFAM" id="SSF158560">
    <property type="entry name" value="BH3980-like"/>
    <property type="match status" value="1"/>
</dbReference>
<evidence type="ECO:0000313" key="4">
    <source>
        <dbReference type="Proteomes" id="UP000030153"/>
    </source>
</evidence>
<dbReference type="AlphaFoldDB" id="A0A0A2UT93"/>
<organism evidence="3 4">
    <name type="scientific">Pontibacillus chungwhensis BH030062</name>
    <dbReference type="NCBI Taxonomy" id="1385513"/>
    <lineage>
        <taxon>Bacteria</taxon>
        <taxon>Bacillati</taxon>
        <taxon>Bacillota</taxon>
        <taxon>Bacilli</taxon>
        <taxon>Bacillales</taxon>
        <taxon>Bacillaceae</taxon>
        <taxon>Pontibacillus</taxon>
    </lineage>
</organism>
<keyword evidence="4" id="KW-1185">Reference proteome</keyword>
<keyword evidence="1" id="KW-0812">Transmembrane</keyword>
<dbReference type="eggNOG" id="COG4858">
    <property type="taxonomic scope" value="Bacteria"/>
</dbReference>
<feature type="transmembrane region" description="Helical" evidence="1">
    <location>
        <begin position="139"/>
        <end position="158"/>
    </location>
</feature>
<keyword evidence="1" id="KW-1133">Transmembrane helix</keyword>
<feature type="transmembrane region" description="Helical" evidence="1">
    <location>
        <begin position="104"/>
        <end position="127"/>
    </location>
</feature>